<name>A0ACB9XT86_CHAAC</name>
<accession>A0ACB9XT86</accession>
<dbReference type="Proteomes" id="UP001057452">
    <property type="component" value="Chromosome 3"/>
</dbReference>
<evidence type="ECO:0000313" key="2">
    <source>
        <dbReference type="Proteomes" id="UP001057452"/>
    </source>
</evidence>
<gene>
    <name evidence="1" type="ORF">KUCAC02_001843</name>
</gene>
<proteinExistence type="predicted"/>
<organism evidence="1 2">
    <name type="scientific">Chaenocephalus aceratus</name>
    <name type="common">Blackfin icefish</name>
    <name type="synonym">Chaenichthys aceratus</name>
    <dbReference type="NCBI Taxonomy" id="36190"/>
    <lineage>
        <taxon>Eukaryota</taxon>
        <taxon>Metazoa</taxon>
        <taxon>Chordata</taxon>
        <taxon>Craniata</taxon>
        <taxon>Vertebrata</taxon>
        <taxon>Euteleostomi</taxon>
        <taxon>Actinopterygii</taxon>
        <taxon>Neopterygii</taxon>
        <taxon>Teleostei</taxon>
        <taxon>Neoteleostei</taxon>
        <taxon>Acanthomorphata</taxon>
        <taxon>Eupercaria</taxon>
        <taxon>Perciformes</taxon>
        <taxon>Notothenioidei</taxon>
        <taxon>Channichthyidae</taxon>
        <taxon>Chaenocephalus</taxon>
    </lineage>
</organism>
<keyword evidence="2" id="KW-1185">Reference proteome</keyword>
<feature type="non-terminal residue" evidence="1">
    <location>
        <position position="1"/>
    </location>
</feature>
<dbReference type="EMBL" id="CM043787">
    <property type="protein sequence ID" value="KAI4830193.1"/>
    <property type="molecule type" value="Genomic_DNA"/>
</dbReference>
<feature type="non-terminal residue" evidence="1">
    <location>
        <position position="138"/>
    </location>
</feature>
<evidence type="ECO:0000313" key="1">
    <source>
        <dbReference type="EMBL" id="KAI4830193.1"/>
    </source>
</evidence>
<comment type="caution">
    <text evidence="1">The sequence shown here is derived from an EMBL/GenBank/DDBJ whole genome shotgun (WGS) entry which is preliminary data.</text>
</comment>
<reference evidence="1" key="1">
    <citation type="submission" date="2022-05" db="EMBL/GenBank/DDBJ databases">
        <title>Chromosome-level genome of Chaenocephalus aceratus.</title>
        <authorList>
            <person name="Park H."/>
        </authorList>
    </citation>
    <scope>NUCLEOTIDE SEQUENCE</scope>
    <source>
        <strain evidence="1">KU_202001</strain>
    </source>
</reference>
<protein>
    <submittedName>
        <fullName evidence="1">Uncharacterized protein</fullName>
    </submittedName>
</protein>
<sequence length="138" mass="15307">PAPYFTAQRLCIQFPPIVSIERPPDPITQPHLWDLFTVGRGTDRKKINLGQEWAVKERGGAKRGRKESVQGSSSVGPRQGPRVPPSVICLHTQKISDNFTAPLSVAIEKGQIPSWLLTLYPPQCKQQIRVMPVKSVCA</sequence>